<dbReference type="Proteomes" id="UP001595962">
    <property type="component" value="Unassembled WGS sequence"/>
</dbReference>
<evidence type="ECO:0000313" key="3">
    <source>
        <dbReference type="Proteomes" id="UP001595962"/>
    </source>
</evidence>
<comment type="caution">
    <text evidence="2">The sequence shown here is derived from an EMBL/GenBank/DDBJ whole genome shotgun (WGS) entry which is preliminary data.</text>
</comment>
<accession>A0ABV9JGM3</accession>
<keyword evidence="1" id="KW-1133">Transmembrane helix</keyword>
<dbReference type="RefSeq" id="WP_377330782.1">
    <property type="nucleotide sequence ID" value="NZ_JBHSGB010000001.1"/>
</dbReference>
<evidence type="ECO:0000256" key="1">
    <source>
        <dbReference type="SAM" id="Phobius"/>
    </source>
</evidence>
<organism evidence="2 3">
    <name type="scientific">Rheinheimera marina</name>
    <dbReference type="NCBI Taxonomy" id="1774958"/>
    <lineage>
        <taxon>Bacteria</taxon>
        <taxon>Pseudomonadati</taxon>
        <taxon>Pseudomonadota</taxon>
        <taxon>Gammaproteobacteria</taxon>
        <taxon>Chromatiales</taxon>
        <taxon>Chromatiaceae</taxon>
        <taxon>Rheinheimera</taxon>
    </lineage>
</organism>
<feature type="transmembrane region" description="Helical" evidence="1">
    <location>
        <begin position="12"/>
        <end position="33"/>
    </location>
</feature>
<name>A0ABV9JGM3_9GAMM</name>
<protein>
    <submittedName>
        <fullName evidence="2">Uncharacterized protein</fullName>
    </submittedName>
</protein>
<gene>
    <name evidence="2" type="ORF">ACFO3I_00345</name>
</gene>
<keyword evidence="1" id="KW-0812">Transmembrane</keyword>
<proteinExistence type="predicted"/>
<feature type="transmembrane region" description="Helical" evidence="1">
    <location>
        <begin position="53"/>
        <end position="71"/>
    </location>
</feature>
<dbReference type="EMBL" id="JBHSGB010000001">
    <property type="protein sequence ID" value="MFC4653461.1"/>
    <property type="molecule type" value="Genomic_DNA"/>
</dbReference>
<evidence type="ECO:0000313" key="2">
    <source>
        <dbReference type="EMBL" id="MFC4653461.1"/>
    </source>
</evidence>
<keyword evidence="3" id="KW-1185">Reference proteome</keyword>
<keyword evidence="1" id="KW-0472">Membrane</keyword>
<reference evidence="3" key="1">
    <citation type="journal article" date="2019" name="Int. J. Syst. Evol. Microbiol.">
        <title>The Global Catalogue of Microorganisms (GCM) 10K type strain sequencing project: providing services to taxonomists for standard genome sequencing and annotation.</title>
        <authorList>
            <consortium name="The Broad Institute Genomics Platform"/>
            <consortium name="The Broad Institute Genome Sequencing Center for Infectious Disease"/>
            <person name="Wu L."/>
            <person name="Ma J."/>
        </authorList>
    </citation>
    <scope>NUCLEOTIDE SEQUENCE [LARGE SCALE GENOMIC DNA]</scope>
    <source>
        <strain evidence="3">DT28</strain>
    </source>
</reference>
<sequence>MANFTLFKSYTAWLLSSANFLVSILFVLGFYAFHDKIFNSASVVDMNYLTATIVTHVALVFYGGKFIVFVCKPKTLAIVVQQGTVQLGSGASIAMDKAVFRLNRFDDEVVVIRFYHNDKNVLNIDPGYQCPDGFKPLAKQLQSMQCIVEVT</sequence>